<dbReference type="SUPFAM" id="SSF46785">
    <property type="entry name" value="Winged helix' DNA-binding domain"/>
    <property type="match status" value="2"/>
</dbReference>
<keyword evidence="4" id="KW-0131">Cell cycle</keyword>
<evidence type="ECO:0000256" key="4">
    <source>
        <dbReference type="ARBA" id="ARBA00023306"/>
    </source>
</evidence>
<dbReference type="HOGENOM" id="CLU_045647_5_2_9"/>
<dbReference type="EMBL" id="JXBZ01000008">
    <property type="protein sequence ID" value="KJY48559.1"/>
    <property type="molecule type" value="Genomic_DNA"/>
</dbReference>
<sequence>MQLKQALLAILYTAGEQGVTIATLAEVLQTDQAALRQQLTQLQQQLNVDDAKTLMIEQYGKKYRLLTKPAYQGIIDKYLCNEQASNLSQAAVEILAIIAYKQPITRVEIDSLRGVKNSSSTLQSLQNRRLITTKGRKEVVGRPIMYITTDEFLNYFGLHSLADLPDLANFQNESKQQALNIDLFSEK</sequence>
<dbReference type="PIRSF" id="PIRSF019345">
    <property type="entry name" value="ScpB"/>
    <property type="match status" value="1"/>
</dbReference>
<dbReference type="PANTHER" id="PTHR34298">
    <property type="entry name" value="SEGREGATION AND CONDENSATION PROTEIN B"/>
    <property type="match status" value="1"/>
</dbReference>
<comment type="caution">
    <text evidence="5">The sequence shown here is derived from an EMBL/GenBank/DDBJ whole genome shotgun (WGS) entry which is preliminary data.</text>
</comment>
<dbReference type="GO" id="GO:0051304">
    <property type="term" value="P:chromosome separation"/>
    <property type="evidence" value="ECO:0007669"/>
    <property type="project" value="InterPro"/>
</dbReference>
<dbReference type="Pfam" id="PF04079">
    <property type="entry name" value="SMC_ScpB"/>
    <property type="match status" value="1"/>
</dbReference>
<keyword evidence="6" id="KW-1185">Reference proteome</keyword>
<protein>
    <submittedName>
        <fullName evidence="5">Segregation and condensation protein B</fullName>
    </submittedName>
</protein>
<dbReference type="Gene3D" id="1.10.10.10">
    <property type="entry name" value="Winged helix-like DNA-binding domain superfamily/Winged helix DNA-binding domain"/>
    <property type="match status" value="2"/>
</dbReference>
<dbReference type="InterPro" id="IPR036388">
    <property type="entry name" value="WH-like_DNA-bd_sf"/>
</dbReference>
<dbReference type="NCBIfam" id="TIGR00281">
    <property type="entry name" value="SMC-Scp complex subunit ScpB"/>
    <property type="match status" value="1"/>
</dbReference>
<keyword evidence="2" id="KW-0132">Cell division</keyword>
<dbReference type="GO" id="GO:0051301">
    <property type="term" value="P:cell division"/>
    <property type="evidence" value="ECO:0007669"/>
    <property type="project" value="UniProtKB-KW"/>
</dbReference>
<dbReference type="InterPro" id="IPR036390">
    <property type="entry name" value="WH_DNA-bd_sf"/>
</dbReference>
<dbReference type="Proteomes" id="UP000033695">
    <property type="component" value="Unassembled WGS sequence"/>
</dbReference>
<dbReference type="AlphaFoldDB" id="A0A0F4KRE1"/>
<dbReference type="OrthoDB" id="9806226at2"/>
<dbReference type="PANTHER" id="PTHR34298:SF2">
    <property type="entry name" value="SEGREGATION AND CONDENSATION PROTEIN B"/>
    <property type="match status" value="1"/>
</dbReference>
<accession>A0A0F4KRE1</accession>
<evidence type="ECO:0000313" key="5">
    <source>
        <dbReference type="EMBL" id="KJY48559.1"/>
    </source>
</evidence>
<dbReference type="PATRIC" id="fig|1218508.4.peg.945"/>
<evidence type="ECO:0000256" key="2">
    <source>
        <dbReference type="ARBA" id="ARBA00022618"/>
    </source>
</evidence>
<evidence type="ECO:0000256" key="3">
    <source>
        <dbReference type="ARBA" id="ARBA00022829"/>
    </source>
</evidence>
<keyword evidence="1" id="KW-0963">Cytoplasm</keyword>
<dbReference type="STRING" id="1218508.JG29_09600"/>
<name>A0A0F4KRE1_9LACO</name>
<keyword evidence="3" id="KW-0159">Chromosome partition</keyword>
<reference evidence="5 6" key="1">
    <citation type="submission" date="2014-12" db="EMBL/GenBank/DDBJ databases">
        <title>Comparative genomics of the lactic acid bacteria isolated from the honey bee gut.</title>
        <authorList>
            <person name="Ellegaard K.M."/>
            <person name="Tamarit D."/>
            <person name="Javelind E."/>
            <person name="Olofsson T."/>
            <person name="Andersson S.G."/>
            <person name="Vasquez A."/>
        </authorList>
    </citation>
    <scope>NUCLEOTIDE SEQUENCE [LARGE SCALE GENOMIC DNA]</scope>
    <source>
        <strain evidence="5 6">Hon2</strain>
    </source>
</reference>
<dbReference type="RefSeq" id="WP_045922824.1">
    <property type="nucleotide sequence ID" value="NZ_JBHTHW010000008.1"/>
</dbReference>
<dbReference type="InterPro" id="IPR005234">
    <property type="entry name" value="ScpB_csome_segregation"/>
</dbReference>
<evidence type="ECO:0000313" key="6">
    <source>
        <dbReference type="Proteomes" id="UP000033695"/>
    </source>
</evidence>
<gene>
    <name evidence="5" type="primary">scpB</name>
    <name evidence="5" type="ORF">JG29_09600</name>
</gene>
<evidence type="ECO:0000256" key="1">
    <source>
        <dbReference type="ARBA" id="ARBA00022490"/>
    </source>
</evidence>
<proteinExistence type="predicted"/>
<organism evidence="5 6">
    <name type="scientific">Bombilactobacillus mellis</name>
    <dbReference type="NCBI Taxonomy" id="1218508"/>
    <lineage>
        <taxon>Bacteria</taxon>
        <taxon>Bacillati</taxon>
        <taxon>Bacillota</taxon>
        <taxon>Bacilli</taxon>
        <taxon>Lactobacillales</taxon>
        <taxon>Lactobacillaceae</taxon>
        <taxon>Bombilactobacillus</taxon>
    </lineage>
</organism>